<accession>A0A165M8M8</accession>
<organism evidence="1 2">
    <name type="scientific">Daedalea quercina L-15889</name>
    <dbReference type="NCBI Taxonomy" id="1314783"/>
    <lineage>
        <taxon>Eukaryota</taxon>
        <taxon>Fungi</taxon>
        <taxon>Dikarya</taxon>
        <taxon>Basidiomycota</taxon>
        <taxon>Agaricomycotina</taxon>
        <taxon>Agaricomycetes</taxon>
        <taxon>Polyporales</taxon>
        <taxon>Fomitopsis</taxon>
    </lineage>
</organism>
<sequence length="84" mass="9249">MPDQTRPDEGANPFNIINDHASSDDVQISLPRAVGTTWTSSAWHGEPHQAGSVTYGGVLHSRDQIWLYIVVAIVVRLEGVRLEL</sequence>
<dbReference type="Proteomes" id="UP000076727">
    <property type="component" value="Unassembled WGS sequence"/>
</dbReference>
<dbReference type="AlphaFoldDB" id="A0A165M8M8"/>
<dbReference type="EMBL" id="KV429107">
    <property type="protein sequence ID" value="KZT65361.1"/>
    <property type="molecule type" value="Genomic_DNA"/>
</dbReference>
<reference evidence="1 2" key="1">
    <citation type="journal article" date="2016" name="Mol. Biol. Evol.">
        <title>Comparative Genomics of Early-Diverging Mushroom-Forming Fungi Provides Insights into the Origins of Lignocellulose Decay Capabilities.</title>
        <authorList>
            <person name="Nagy L.G."/>
            <person name="Riley R."/>
            <person name="Tritt A."/>
            <person name="Adam C."/>
            <person name="Daum C."/>
            <person name="Floudas D."/>
            <person name="Sun H."/>
            <person name="Yadav J.S."/>
            <person name="Pangilinan J."/>
            <person name="Larsson K.H."/>
            <person name="Matsuura K."/>
            <person name="Barry K."/>
            <person name="Labutti K."/>
            <person name="Kuo R."/>
            <person name="Ohm R.A."/>
            <person name="Bhattacharya S.S."/>
            <person name="Shirouzu T."/>
            <person name="Yoshinaga Y."/>
            <person name="Martin F.M."/>
            <person name="Grigoriev I.V."/>
            <person name="Hibbett D.S."/>
        </authorList>
    </citation>
    <scope>NUCLEOTIDE SEQUENCE [LARGE SCALE GENOMIC DNA]</scope>
    <source>
        <strain evidence="1 2">L-15889</strain>
    </source>
</reference>
<protein>
    <submittedName>
        <fullName evidence="1">Uncharacterized protein</fullName>
    </submittedName>
</protein>
<evidence type="ECO:0000313" key="2">
    <source>
        <dbReference type="Proteomes" id="UP000076727"/>
    </source>
</evidence>
<name>A0A165M8M8_9APHY</name>
<proteinExistence type="predicted"/>
<evidence type="ECO:0000313" key="1">
    <source>
        <dbReference type="EMBL" id="KZT65361.1"/>
    </source>
</evidence>
<gene>
    <name evidence="1" type="ORF">DAEQUDRAFT_731522</name>
</gene>
<keyword evidence="2" id="KW-1185">Reference proteome</keyword>